<feature type="chain" id="PRO_5012912862" evidence="2">
    <location>
        <begin position="19"/>
        <end position="250"/>
    </location>
</feature>
<feature type="compositionally biased region" description="Low complexity" evidence="1">
    <location>
        <begin position="96"/>
        <end position="120"/>
    </location>
</feature>
<dbReference type="Proteomes" id="UP000192578">
    <property type="component" value="Unassembled WGS sequence"/>
</dbReference>
<feature type="region of interest" description="Disordered" evidence="1">
    <location>
        <begin position="81"/>
        <end position="124"/>
    </location>
</feature>
<feature type="signal peptide" evidence="2">
    <location>
        <begin position="1"/>
        <end position="18"/>
    </location>
</feature>
<reference evidence="4" key="1">
    <citation type="submission" date="2017-01" db="EMBL/GenBank/DDBJ databases">
        <title>Comparative genomics of anhydrobiosis in the tardigrade Hypsibius dujardini.</title>
        <authorList>
            <person name="Yoshida Y."/>
            <person name="Koutsovoulos G."/>
            <person name="Laetsch D."/>
            <person name="Stevens L."/>
            <person name="Kumar S."/>
            <person name="Horikawa D."/>
            <person name="Ishino K."/>
            <person name="Komine S."/>
            <person name="Tomita M."/>
            <person name="Blaxter M."/>
            <person name="Arakawa K."/>
        </authorList>
    </citation>
    <scope>NUCLEOTIDE SEQUENCE [LARGE SCALE GENOMIC DNA]</scope>
    <source>
        <strain evidence="4">Z151</strain>
    </source>
</reference>
<keyword evidence="2" id="KW-0732">Signal</keyword>
<feature type="compositionally biased region" description="Polar residues" evidence="1">
    <location>
        <begin position="221"/>
        <end position="234"/>
    </location>
</feature>
<evidence type="ECO:0000313" key="4">
    <source>
        <dbReference type="Proteomes" id="UP000192578"/>
    </source>
</evidence>
<accession>A0A1W0W9F8</accession>
<protein>
    <submittedName>
        <fullName evidence="3">Uncharacterized protein</fullName>
    </submittedName>
</protein>
<sequence length="250" mass="27528">MTLSLFLLIVLFAPSICAHRVKRQYPRFDQKPDGGLLYSPDLQAMERTMWSQLQTDNAAKGHGQIQCRNGEKCSQLLRPKPRRHQIQTRPCRSSKTPSTSADVVSTTVPSTSVSAPSMSAGTSKDVYTKTSNYDPLKTDENLILTVSPSVPGSTTVTPAATTPLPIDTPTSATDRRQLTPMRPSDELQPPLQARSDQKAAATEDDWEVYRRKRLQGASGLPEQQSRGLDITTQGLLDKTADGGPTHFRYF</sequence>
<proteinExistence type="predicted"/>
<evidence type="ECO:0000313" key="3">
    <source>
        <dbReference type="EMBL" id="OQV11825.1"/>
    </source>
</evidence>
<evidence type="ECO:0000256" key="2">
    <source>
        <dbReference type="SAM" id="SignalP"/>
    </source>
</evidence>
<dbReference type="EMBL" id="MTYJ01000160">
    <property type="protein sequence ID" value="OQV11825.1"/>
    <property type="molecule type" value="Genomic_DNA"/>
</dbReference>
<gene>
    <name evidence="3" type="ORF">BV898_13880</name>
</gene>
<feature type="region of interest" description="Disordered" evidence="1">
    <location>
        <begin position="149"/>
        <end position="250"/>
    </location>
</feature>
<dbReference type="AlphaFoldDB" id="A0A1W0W9F8"/>
<evidence type="ECO:0000256" key="1">
    <source>
        <dbReference type="SAM" id="MobiDB-lite"/>
    </source>
</evidence>
<keyword evidence="4" id="KW-1185">Reference proteome</keyword>
<comment type="caution">
    <text evidence="3">The sequence shown here is derived from an EMBL/GenBank/DDBJ whole genome shotgun (WGS) entry which is preliminary data.</text>
</comment>
<organism evidence="3 4">
    <name type="scientific">Hypsibius exemplaris</name>
    <name type="common">Freshwater tardigrade</name>
    <dbReference type="NCBI Taxonomy" id="2072580"/>
    <lineage>
        <taxon>Eukaryota</taxon>
        <taxon>Metazoa</taxon>
        <taxon>Ecdysozoa</taxon>
        <taxon>Tardigrada</taxon>
        <taxon>Eutardigrada</taxon>
        <taxon>Parachela</taxon>
        <taxon>Hypsibioidea</taxon>
        <taxon>Hypsibiidae</taxon>
        <taxon>Hypsibius</taxon>
    </lineage>
</organism>
<feature type="compositionally biased region" description="Low complexity" evidence="1">
    <location>
        <begin position="154"/>
        <end position="163"/>
    </location>
</feature>
<name>A0A1W0W9F8_HYPEX</name>